<dbReference type="CDD" id="cd02440">
    <property type="entry name" value="AdoMet_MTases"/>
    <property type="match status" value="1"/>
</dbReference>
<dbReference type="PRINTS" id="PR02008">
    <property type="entry name" value="RCMTFAMILY"/>
</dbReference>
<dbReference type="AlphaFoldDB" id="A0A2K9MCG4"/>
<dbReference type="Proteomes" id="UP000234882">
    <property type="component" value="Chromosome"/>
</dbReference>
<feature type="binding site" evidence="5">
    <location>
        <position position="249"/>
    </location>
    <ligand>
        <name>S-adenosyl-L-methionine</name>
        <dbReference type="ChEBI" id="CHEBI:59789"/>
    </ligand>
</feature>
<dbReference type="PANTHER" id="PTHR22807">
    <property type="entry name" value="NOP2 YEAST -RELATED NOL1/NOP2/FMU SUN DOMAIN-CONTAINING"/>
    <property type="match status" value="1"/>
</dbReference>
<dbReference type="Pfam" id="PF01189">
    <property type="entry name" value="Methyltr_RsmB-F"/>
    <property type="match status" value="1"/>
</dbReference>
<evidence type="ECO:0000313" key="8">
    <source>
        <dbReference type="Proteomes" id="UP000234882"/>
    </source>
</evidence>
<evidence type="ECO:0000256" key="4">
    <source>
        <dbReference type="ARBA" id="ARBA00022884"/>
    </source>
</evidence>
<dbReference type="InterPro" id="IPR001678">
    <property type="entry name" value="MeTrfase_RsmB-F_NOP2_dom"/>
</dbReference>
<evidence type="ECO:0000259" key="6">
    <source>
        <dbReference type="PROSITE" id="PS51686"/>
    </source>
</evidence>
<dbReference type="KEGG" id="paru:CYR75_02595"/>
<dbReference type="SUPFAM" id="SSF53335">
    <property type="entry name" value="S-adenosyl-L-methionine-dependent methyltransferases"/>
    <property type="match status" value="1"/>
</dbReference>
<evidence type="ECO:0000256" key="3">
    <source>
        <dbReference type="ARBA" id="ARBA00022691"/>
    </source>
</evidence>
<dbReference type="GO" id="GO:0008173">
    <property type="term" value="F:RNA methyltransferase activity"/>
    <property type="evidence" value="ECO:0007669"/>
    <property type="project" value="InterPro"/>
</dbReference>
<name>A0A2K9MCG4_9RHOB</name>
<dbReference type="GO" id="GO:0003723">
    <property type="term" value="F:RNA binding"/>
    <property type="evidence" value="ECO:0007669"/>
    <property type="project" value="UniProtKB-UniRule"/>
</dbReference>
<sequence>MTPGARVAAAIQILDRILAGQQAEPALIAWARASRFAGSGDRAAVRDLVFQALRRRDSLAALGGALSGRGLMLGMLRAEGADSDAIFSGTGHAPPPLTEAERTAGAPIAQAEALPDLPDWLWPLWQASLGARALSLAHAMRDRAPLWLRVNPRRATPAQAIAALTDAGIDAIPDPHLPTALRVTSGERRVHGAAPYRAGWVEMQDLSPQIACSLLAPRPGQQVLDYCAGGGGKSLALLAVTDLSVTAHDAAPARMSDLPERAARAGVSVTLSPPAPSGQNYDLIIADVPCSGSGTWRRKPDAKWRLTPERLAELCALQAEILDDCADLVRPGGRIAYMTCSLLDAENGDQIDRFVARNQRFTEPERRLLTPEDASDGFFVSILTHSAGAA</sequence>
<evidence type="ECO:0000256" key="5">
    <source>
        <dbReference type="PROSITE-ProRule" id="PRU01023"/>
    </source>
</evidence>
<reference evidence="8" key="1">
    <citation type="submission" date="2017-12" db="EMBL/GenBank/DDBJ databases">
        <title>Genomic analysis of Paracoccus sp. CBA4604.</title>
        <authorList>
            <person name="Roh S.W."/>
            <person name="Kim J.Y."/>
            <person name="Kim J.S."/>
        </authorList>
    </citation>
    <scope>NUCLEOTIDE SEQUENCE [LARGE SCALE GENOMIC DNA]</scope>
    <source>
        <strain evidence="8">CBA4604</strain>
    </source>
</reference>
<dbReference type="GO" id="GO:0001510">
    <property type="term" value="P:RNA methylation"/>
    <property type="evidence" value="ECO:0007669"/>
    <property type="project" value="InterPro"/>
</dbReference>
<keyword evidence="3 5" id="KW-0949">S-adenosyl-L-methionine</keyword>
<evidence type="ECO:0000313" key="7">
    <source>
        <dbReference type="EMBL" id="AUM73328.1"/>
    </source>
</evidence>
<dbReference type="Gene3D" id="3.40.50.150">
    <property type="entry name" value="Vaccinia Virus protein VP39"/>
    <property type="match status" value="1"/>
</dbReference>
<keyword evidence="8" id="KW-1185">Reference proteome</keyword>
<protein>
    <submittedName>
        <fullName evidence="7">SAM-dependent methyltransferase</fullName>
    </submittedName>
</protein>
<feature type="active site" description="Nucleophile" evidence="5">
    <location>
        <position position="340"/>
    </location>
</feature>
<keyword evidence="4 5" id="KW-0694">RNA-binding</keyword>
<dbReference type="OrthoDB" id="9810297at2"/>
<dbReference type="InterPro" id="IPR029063">
    <property type="entry name" value="SAM-dependent_MTases_sf"/>
</dbReference>
<proteinExistence type="inferred from homology"/>
<evidence type="ECO:0000256" key="2">
    <source>
        <dbReference type="ARBA" id="ARBA00022679"/>
    </source>
</evidence>
<dbReference type="PANTHER" id="PTHR22807:SF53">
    <property type="entry name" value="RIBOSOMAL RNA SMALL SUBUNIT METHYLTRANSFERASE B-RELATED"/>
    <property type="match status" value="1"/>
</dbReference>
<dbReference type="EMBL" id="CP025583">
    <property type="protein sequence ID" value="AUM73328.1"/>
    <property type="molecule type" value="Genomic_DNA"/>
</dbReference>
<dbReference type="Pfam" id="PF22458">
    <property type="entry name" value="RsmF-B_ferredox"/>
    <property type="match status" value="1"/>
</dbReference>
<keyword evidence="1 5" id="KW-0489">Methyltransferase</keyword>
<accession>A0A2K9MCG4</accession>
<dbReference type="InterPro" id="IPR054728">
    <property type="entry name" value="RsmB-like_ferredoxin"/>
</dbReference>
<comment type="similarity">
    <text evidence="5">Belongs to the class I-like SAM-binding methyltransferase superfamily. RsmB/NOP family.</text>
</comment>
<comment type="caution">
    <text evidence="5">Lacks conserved residue(s) required for the propagation of feature annotation.</text>
</comment>
<dbReference type="InterPro" id="IPR023267">
    <property type="entry name" value="RCMT"/>
</dbReference>
<feature type="domain" description="SAM-dependent MTase RsmB/NOP-type" evidence="6">
    <location>
        <begin position="136"/>
        <end position="390"/>
    </location>
</feature>
<feature type="binding site" evidence="5">
    <location>
        <position position="287"/>
    </location>
    <ligand>
        <name>S-adenosyl-L-methionine</name>
        <dbReference type="ChEBI" id="CHEBI:59789"/>
    </ligand>
</feature>
<organism evidence="7 8">
    <name type="scientific">Paracoccus jeotgali</name>
    <dbReference type="NCBI Taxonomy" id="2065379"/>
    <lineage>
        <taxon>Bacteria</taxon>
        <taxon>Pseudomonadati</taxon>
        <taxon>Pseudomonadota</taxon>
        <taxon>Alphaproteobacteria</taxon>
        <taxon>Rhodobacterales</taxon>
        <taxon>Paracoccaceae</taxon>
        <taxon>Paracoccus</taxon>
    </lineage>
</organism>
<dbReference type="PROSITE" id="PS51686">
    <property type="entry name" value="SAM_MT_RSMB_NOP"/>
    <property type="match status" value="1"/>
</dbReference>
<dbReference type="InterPro" id="IPR049560">
    <property type="entry name" value="MeTrfase_RsmB-F_NOP2_cat"/>
</dbReference>
<gene>
    <name evidence="7" type="ORF">CYR75_02595</name>
</gene>
<evidence type="ECO:0000256" key="1">
    <source>
        <dbReference type="ARBA" id="ARBA00022603"/>
    </source>
</evidence>
<dbReference type="RefSeq" id="WP_101498712.1">
    <property type="nucleotide sequence ID" value="NZ_CP025583.1"/>
</dbReference>
<keyword evidence="2 5" id="KW-0808">Transferase</keyword>